<keyword evidence="1" id="KW-0560">Oxidoreductase</keyword>
<reference evidence="1" key="2">
    <citation type="submission" date="2022-10" db="EMBL/GenBank/DDBJ databases">
        <authorList>
            <person name="Trinh H.N."/>
        </authorList>
    </citation>
    <scope>NUCLEOTIDE SEQUENCE</scope>
    <source>
        <strain evidence="1">RN2-1</strain>
    </source>
</reference>
<dbReference type="Proteomes" id="UP001165679">
    <property type="component" value="Unassembled WGS sequence"/>
</dbReference>
<dbReference type="InterPro" id="IPR012348">
    <property type="entry name" value="RNR-like"/>
</dbReference>
<dbReference type="PANTHER" id="PTHR30458">
    <property type="entry name" value="PHENYLACETIC ACID DEGRADATION PROTEIN PAA"/>
    <property type="match status" value="1"/>
</dbReference>
<dbReference type="GO" id="GO:0010124">
    <property type="term" value="P:phenylacetate catabolic process"/>
    <property type="evidence" value="ECO:0007669"/>
    <property type="project" value="TreeGrafter"/>
</dbReference>
<dbReference type="InterPro" id="IPR017635">
    <property type="entry name" value="Benzoyl_CoA_Oase_BoxB"/>
</dbReference>
<proteinExistence type="predicted"/>
<dbReference type="PANTHER" id="PTHR30458:SF0">
    <property type="entry name" value="1,2-PHENYLACETYL-COA EPOXIDASE, SUBUNIT C"/>
    <property type="match status" value="1"/>
</dbReference>
<dbReference type="AlphaFoldDB" id="A0AA41YU71"/>
<name>A0AA41YU71_9PROT</name>
<gene>
    <name evidence="1" type="primary">boxB</name>
    <name evidence="1" type="ORF">OL599_18960</name>
</gene>
<comment type="caution">
    <text evidence="1">The sequence shown here is derived from an EMBL/GenBank/DDBJ whole genome shotgun (WGS) entry which is preliminary data.</text>
</comment>
<protein>
    <submittedName>
        <fullName evidence="1">Benzoyl-CoA 2,3-epoxidase subunit BoxB</fullName>
        <ecNumber evidence="1">1.14.13.208</ecNumber>
    </submittedName>
</protein>
<sequence>MLEGMNVDYDGLIPNNVGLSEDLRVRKALETWHPGYIDWWRDMGPEGFQQALVYLRTAVSVDPKGWAKFDYVKMPEYKWGILLAPAVEGRTIPFGKHKGEPVWQDVPGEYRAMLRRLLVIQGDTEPASVEQQRHLGATAPSLYDMRNLFQVNVEEGRHLWAMVYLLQKYFGTQGREEAEELLRRRSGHQDTPRMLGAFNEATPDWLSFFMFTYFTDRDGKMQLEALAQSGFDPLSRTCRFMLTEEAHHMFVGETGVSRVVERTCEAMKAAGIADPADIEAVRKLGVIDLPTIQKKINLHFSLTLDLFGNEISTNAANAFNAGLKGRYREDKLADDHQLLGDTYPVLRLVDGKIAEEQVPALSALNMRLRDDFVVDAAGGVSRWNKVIEKAGFAYRLTLPHVAFNRAIGEFSAVKADTMGNILLADEWAAHKDDFLPSADDNLYITSLMQPVHETGAYAGWIAAPKVGIDNKPGNFEYVKIHE</sequence>
<organism evidence="1 2">
    <name type="scientific">Limobrevibacterium gyesilva</name>
    <dbReference type="NCBI Taxonomy" id="2991712"/>
    <lineage>
        <taxon>Bacteria</taxon>
        <taxon>Pseudomonadati</taxon>
        <taxon>Pseudomonadota</taxon>
        <taxon>Alphaproteobacteria</taxon>
        <taxon>Acetobacterales</taxon>
        <taxon>Acetobacteraceae</taxon>
        <taxon>Limobrevibacterium</taxon>
    </lineage>
</organism>
<dbReference type="NCBIfam" id="TIGR03225">
    <property type="entry name" value="benzo_boxB"/>
    <property type="match status" value="1"/>
</dbReference>
<dbReference type="Gene3D" id="1.10.620.20">
    <property type="entry name" value="Ribonucleotide Reductase, subunit A"/>
    <property type="match status" value="1"/>
</dbReference>
<dbReference type="SUPFAM" id="SSF47240">
    <property type="entry name" value="Ferritin-like"/>
    <property type="match status" value="1"/>
</dbReference>
<dbReference type="EC" id="1.14.13.208" evidence="1"/>
<dbReference type="RefSeq" id="WP_264715521.1">
    <property type="nucleotide sequence ID" value="NZ_JAPDNT010000022.1"/>
</dbReference>
<dbReference type="EMBL" id="JAPDNT010000022">
    <property type="protein sequence ID" value="MCW3476648.1"/>
    <property type="molecule type" value="Genomic_DNA"/>
</dbReference>
<keyword evidence="2" id="KW-1185">Reference proteome</keyword>
<dbReference type="GO" id="GO:0005829">
    <property type="term" value="C:cytosol"/>
    <property type="evidence" value="ECO:0007669"/>
    <property type="project" value="TreeGrafter"/>
</dbReference>
<dbReference type="GO" id="GO:0016491">
    <property type="term" value="F:oxidoreductase activity"/>
    <property type="evidence" value="ECO:0007669"/>
    <property type="project" value="UniProtKB-KW"/>
</dbReference>
<dbReference type="InterPro" id="IPR052703">
    <property type="entry name" value="Aromatic_CoA_ox/epox"/>
</dbReference>
<reference evidence="1" key="1">
    <citation type="submission" date="2022-09" db="EMBL/GenBank/DDBJ databases">
        <title>Rhodovastum sp. nov. RN2-1 isolated from soil in Seongnam, South Korea.</title>
        <authorList>
            <person name="Le N.T."/>
        </authorList>
    </citation>
    <scope>NUCLEOTIDE SEQUENCE</scope>
    <source>
        <strain evidence="1">RN2-1</strain>
    </source>
</reference>
<evidence type="ECO:0000313" key="1">
    <source>
        <dbReference type="EMBL" id="MCW3476648.1"/>
    </source>
</evidence>
<dbReference type="InterPro" id="IPR009078">
    <property type="entry name" value="Ferritin-like_SF"/>
</dbReference>
<evidence type="ECO:0000313" key="2">
    <source>
        <dbReference type="Proteomes" id="UP001165679"/>
    </source>
</evidence>
<accession>A0AA41YU71</accession>